<dbReference type="AlphaFoldDB" id="A0AAU7YV65"/>
<proteinExistence type="predicted"/>
<name>A0AAU7YV65_9BACT</name>
<evidence type="ECO:0008006" key="2">
    <source>
        <dbReference type="Google" id="ProtNLM"/>
    </source>
</evidence>
<reference evidence="1" key="2">
    <citation type="journal article" date="2024" name="Environ. Microbiol.">
        <title>Genome analysis and description of Tunturibacter gen. nov. expands the diversity of Terriglobia in tundra soils.</title>
        <authorList>
            <person name="Messyasz A."/>
            <person name="Mannisto M.K."/>
            <person name="Kerkhof L.J."/>
            <person name="Haggblom M.M."/>
        </authorList>
    </citation>
    <scope>NUCLEOTIDE SEQUENCE</scope>
    <source>
        <strain evidence="1">M8UP39</strain>
    </source>
</reference>
<keyword evidence="1" id="KW-0614">Plasmid</keyword>
<gene>
    <name evidence="1" type="ORF">RBB81_00235</name>
</gene>
<sequence length="283" mass="32083">MQYDLEGRIRTMKCEGAMVGKCRLCLQDGVILKRSHYLPAGVYRLLRDTTGLSNPNPYQLTGRGSVQTSKQQREFLLCNDCEQRLCKQGENWVLAHAKQPTGAFALESILSKATPSVYELGNPTKLYETALIPEVNRDALLYFAASVFWRGSIHGWNDDGSVPVNLYSYKEQFRRFLMGDLPFPRSASLWVIVRDGEEISQLTYAPSGLSRFGITMYRFTIPGFVFMLSVGRKIPERLRQYCILRGAGNPVVQTTIAEPWLMAEAREKLQQGMKARQNRQGGR</sequence>
<dbReference type="EMBL" id="CP132937">
    <property type="protein sequence ID" value="XCB20284.1"/>
    <property type="molecule type" value="Genomic_DNA"/>
</dbReference>
<organism evidence="1">
    <name type="scientific">Tunturiibacter gelidiferens</name>
    <dbReference type="NCBI Taxonomy" id="3069689"/>
    <lineage>
        <taxon>Bacteria</taxon>
        <taxon>Pseudomonadati</taxon>
        <taxon>Acidobacteriota</taxon>
        <taxon>Terriglobia</taxon>
        <taxon>Terriglobales</taxon>
        <taxon>Acidobacteriaceae</taxon>
        <taxon>Tunturiibacter</taxon>
    </lineage>
</organism>
<reference evidence="1" key="1">
    <citation type="submission" date="2023-08" db="EMBL/GenBank/DDBJ databases">
        <authorList>
            <person name="Messyasz A."/>
            <person name="Mannisto M.K."/>
            <person name="Kerkhof L.J."/>
            <person name="Haggblom M."/>
        </authorList>
    </citation>
    <scope>NUCLEOTIDE SEQUENCE</scope>
    <source>
        <strain evidence="1">M8UP39</strain>
        <plasmid evidence="1">unnamed</plasmid>
    </source>
</reference>
<accession>A0AAU7YV65</accession>
<dbReference type="RefSeq" id="WP_353070736.1">
    <property type="nucleotide sequence ID" value="NZ_CP132937.1"/>
</dbReference>
<geneLocation type="plasmid" evidence="1">
    <name>unnamed</name>
</geneLocation>
<evidence type="ECO:0000313" key="1">
    <source>
        <dbReference type="EMBL" id="XCB20284.1"/>
    </source>
</evidence>
<protein>
    <recommendedName>
        <fullName evidence="2">HNH endonuclease</fullName>
    </recommendedName>
</protein>
<dbReference type="KEGG" id="tgi:RBB81_00235"/>